<evidence type="ECO:0000256" key="56">
    <source>
        <dbReference type="ARBA" id="ARBA00048650"/>
    </source>
</evidence>
<evidence type="ECO:0000256" key="65">
    <source>
        <dbReference type="ARBA" id="ARBA00049422"/>
    </source>
</evidence>
<dbReference type="InterPro" id="IPR014030">
    <property type="entry name" value="Ketoacyl_synth_N"/>
</dbReference>
<comment type="catalytic activity">
    <reaction evidence="62">
        <text>(2E)-tetradecenoyl-[ACP] + NADPH + H(+) = tetradecanoyl-[ACP] + NADP(+)</text>
        <dbReference type="Rhea" id="RHEA:41896"/>
        <dbReference type="Rhea" id="RHEA-COMP:9647"/>
        <dbReference type="Rhea" id="RHEA-COMP:9648"/>
        <dbReference type="ChEBI" id="CHEBI:15378"/>
        <dbReference type="ChEBI" id="CHEBI:57783"/>
        <dbReference type="ChEBI" id="CHEBI:58349"/>
        <dbReference type="ChEBI" id="CHEBI:78475"/>
        <dbReference type="ChEBI" id="CHEBI:78477"/>
    </reaction>
    <physiologicalReaction direction="left-to-right" evidence="62">
        <dbReference type="Rhea" id="RHEA:41897"/>
    </physiologicalReaction>
</comment>
<evidence type="ECO:0000256" key="43">
    <source>
        <dbReference type="ARBA" id="ARBA00047500"/>
    </source>
</evidence>
<evidence type="ECO:0000256" key="1">
    <source>
        <dbReference type="ARBA" id="ARBA00005194"/>
    </source>
</evidence>
<dbReference type="InterPro" id="IPR020843">
    <property type="entry name" value="ER"/>
</dbReference>
<dbReference type="GeneID" id="107322058"/>
<evidence type="ECO:0000256" key="68">
    <source>
        <dbReference type="ARBA" id="ARBA00049533"/>
    </source>
</evidence>
<dbReference type="InterPro" id="IPR016035">
    <property type="entry name" value="Acyl_Trfase/lysoPLipase"/>
</dbReference>
<name>A0A8C2UG39_COTJA</name>
<dbReference type="Ensembl" id="ENSCJPT00005036746.1">
    <property type="protein sequence ID" value="ENSCJPP00005027131.1"/>
    <property type="gene ID" value="ENSCJPG00005020907.1"/>
</dbReference>
<dbReference type="KEGG" id="cjo:107322058"/>
<evidence type="ECO:0000256" key="44">
    <source>
        <dbReference type="ARBA" id="ARBA00047578"/>
    </source>
</evidence>
<evidence type="ECO:0000256" key="63">
    <source>
        <dbReference type="ARBA" id="ARBA00049263"/>
    </source>
</evidence>
<evidence type="ECO:0000256" key="22">
    <source>
        <dbReference type="ARBA" id="ARBA00023027"/>
    </source>
</evidence>
<evidence type="ECO:0000256" key="41">
    <source>
        <dbReference type="ARBA" id="ARBA00047440"/>
    </source>
</evidence>
<evidence type="ECO:0000256" key="30">
    <source>
        <dbReference type="ARBA" id="ARBA00023388"/>
    </source>
</evidence>
<dbReference type="Pfam" id="PF08659">
    <property type="entry name" value="KR"/>
    <property type="match status" value="1"/>
</dbReference>
<comment type="catalytic activity">
    <reaction evidence="67">
        <text>(2E)-decenoyl-[ACP] + NADPH + H(+) = decanoyl-[ACP] + NADP(+)</text>
        <dbReference type="Rhea" id="RHEA:41864"/>
        <dbReference type="Rhea" id="RHEA-COMP:9639"/>
        <dbReference type="Rhea" id="RHEA-COMP:9640"/>
        <dbReference type="ChEBI" id="CHEBI:15378"/>
        <dbReference type="ChEBI" id="CHEBI:57783"/>
        <dbReference type="ChEBI" id="CHEBI:58349"/>
        <dbReference type="ChEBI" id="CHEBI:78467"/>
        <dbReference type="ChEBI" id="CHEBI:78468"/>
    </reaction>
    <physiologicalReaction direction="left-to-right" evidence="67">
        <dbReference type="Rhea" id="RHEA:41865"/>
    </physiologicalReaction>
</comment>
<dbReference type="PROSITE" id="PS00012">
    <property type="entry name" value="PHOSPHOPANTETHEINE"/>
    <property type="match status" value="1"/>
</dbReference>
<dbReference type="Gene3D" id="1.10.1200.10">
    <property type="entry name" value="ACP-like"/>
    <property type="match status" value="1"/>
</dbReference>
<dbReference type="EC" id="4.2.1.59" evidence="6"/>
<accession>A0A8C2UG39</accession>
<dbReference type="FunFam" id="3.40.50.1820:FF:000105">
    <property type="entry name" value="Fatty acid synthase"/>
    <property type="match status" value="1"/>
</dbReference>
<evidence type="ECO:0000256" key="14">
    <source>
        <dbReference type="ARBA" id="ARBA00022679"/>
    </source>
</evidence>
<comment type="catalytic activity">
    <reaction evidence="37">
        <text>acetyl-CoA + n malonyl-CoA + 2n NADPH + 2n H(+) = a long-chain fatty acid + (n+1) CoA + n CO2 + 2n NADP(+).</text>
        <dbReference type="EC" id="2.3.1.85"/>
    </reaction>
</comment>
<comment type="catalytic activity">
    <reaction evidence="61">
        <text>decanoyl-[ACP] + malonyl-[ACP] + H(+) = 3-oxododecanoyl-[ACP] + holo-[ACP] + CO2</text>
        <dbReference type="Rhea" id="RHEA:41868"/>
        <dbReference type="Rhea" id="RHEA-COMP:9623"/>
        <dbReference type="Rhea" id="RHEA-COMP:9640"/>
        <dbReference type="Rhea" id="RHEA-COMP:9641"/>
        <dbReference type="Rhea" id="RHEA-COMP:9685"/>
        <dbReference type="ChEBI" id="CHEBI:15378"/>
        <dbReference type="ChEBI" id="CHEBI:16526"/>
        <dbReference type="ChEBI" id="CHEBI:64479"/>
        <dbReference type="ChEBI" id="CHEBI:78449"/>
        <dbReference type="ChEBI" id="CHEBI:78468"/>
        <dbReference type="ChEBI" id="CHEBI:78469"/>
    </reaction>
    <physiologicalReaction direction="left-to-right" evidence="61">
        <dbReference type="Rhea" id="RHEA:41869"/>
    </physiologicalReaction>
</comment>
<evidence type="ECO:0000256" key="57">
    <source>
        <dbReference type="ARBA" id="ARBA00048691"/>
    </source>
</evidence>
<keyword evidence="14" id="KW-0808">Transferase</keyword>
<comment type="catalytic activity">
    <reaction evidence="31">
        <text>a (3R)-hydroxyacyl-[ACP] = a (2E)-enoyl-[ACP] + H2O</text>
        <dbReference type="Rhea" id="RHEA:13097"/>
        <dbReference type="Rhea" id="RHEA-COMP:9925"/>
        <dbReference type="Rhea" id="RHEA-COMP:9945"/>
        <dbReference type="ChEBI" id="CHEBI:15377"/>
        <dbReference type="ChEBI" id="CHEBI:78784"/>
        <dbReference type="ChEBI" id="CHEBI:78827"/>
        <dbReference type="EC" id="4.2.1.59"/>
    </reaction>
    <physiologicalReaction direction="left-to-right" evidence="31">
        <dbReference type="Rhea" id="RHEA:13098"/>
    </physiologicalReaction>
</comment>
<dbReference type="InterPro" id="IPR049391">
    <property type="entry name" value="FAS_pseudo-KR"/>
</dbReference>
<keyword evidence="11" id="KW-0596">Phosphopantetheine</keyword>
<evidence type="ECO:0000256" key="52">
    <source>
        <dbReference type="ARBA" id="ARBA00048404"/>
    </source>
</evidence>
<comment type="catalytic activity">
    <reaction evidence="27">
        <text>(3R)-hydroxyoctanoyl-[ACP] = (2E)-octenoyl-[ACP] + H2O</text>
        <dbReference type="Rhea" id="RHEA:41844"/>
        <dbReference type="Rhea" id="RHEA-COMP:9634"/>
        <dbReference type="Rhea" id="RHEA-COMP:9635"/>
        <dbReference type="ChEBI" id="CHEBI:15377"/>
        <dbReference type="ChEBI" id="CHEBI:78461"/>
        <dbReference type="ChEBI" id="CHEBI:78462"/>
    </reaction>
    <physiologicalReaction direction="left-to-right" evidence="27">
        <dbReference type="Rhea" id="RHEA:41845"/>
    </physiologicalReaction>
</comment>
<evidence type="ECO:0000256" key="15">
    <source>
        <dbReference type="ARBA" id="ARBA00022799"/>
    </source>
</evidence>
<evidence type="ECO:0000256" key="49">
    <source>
        <dbReference type="ARBA" id="ARBA00048051"/>
    </source>
</evidence>
<comment type="catalytic activity">
    <reaction evidence="34">
        <text>(3R)-hydroxyhexadecanoyl-[ACP] = (2E)-hexadecenoyl-[ACP] + H2O</text>
        <dbReference type="Rhea" id="RHEA:41908"/>
        <dbReference type="Rhea" id="RHEA-COMP:9650"/>
        <dbReference type="Rhea" id="RHEA-COMP:9651"/>
        <dbReference type="ChEBI" id="CHEBI:15377"/>
        <dbReference type="ChEBI" id="CHEBI:78480"/>
        <dbReference type="ChEBI" id="CHEBI:78481"/>
    </reaction>
    <physiologicalReaction direction="left-to-right" evidence="34">
        <dbReference type="Rhea" id="RHEA:41909"/>
    </physiologicalReaction>
</comment>
<dbReference type="Pfam" id="PF16197">
    <property type="entry name" value="KAsynt_C_assoc"/>
    <property type="match status" value="1"/>
</dbReference>
<dbReference type="Pfam" id="PF00109">
    <property type="entry name" value="ketoacyl-synt"/>
    <property type="match status" value="1"/>
</dbReference>
<comment type="catalytic activity">
    <reaction evidence="28">
        <text>(3R)-hydroxydodecanoyl-[ACP] = (2E)-dodecenoyl-[ACP] + H2O</text>
        <dbReference type="Rhea" id="RHEA:41876"/>
        <dbReference type="Rhea" id="RHEA-COMP:9642"/>
        <dbReference type="Rhea" id="RHEA-COMP:9643"/>
        <dbReference type="ChEBI" id="CHEBI:15377"/>
        <dbReference type="ChEBI" id="CHEBI:78470"/>
        <dbReference type="ChEBI" id="CHEBI:78472"/>
    </reaction>
    <physiologicalReaction direction="left-to-right" evidence="28">
        <dbReference type="Rhea" id="RHEA:41877"/>
    </physiologicalReaction>
</comment>
<comment type="catalytic activity">
    <reaction evidence="50">
        <text>(2E)-dodecenoyl-[ACP] + NADPH + H(+) = dodecanoyl-[ACP] + NADP(+)</text>
        <dbReference type="Rhea" id="RHEA:41880"/>
        <dbReference type="Rhea" id="RHEA-COMP:9643"/>
        <dbReference type="Rhea" id="RHEA-COMP:9644"/>
        <dbReference type="ChEBI" id="CHEBI:15378"/>
        <dbReference type="ChEBI" id="CHEBI:57783"/>
        <dbReference type="ChEBI" id="CHEBI:58349"/>
        <dbReference type="ChEBI" id="CHEBI:65264"/>
        <dbReference type="ChEBI" id="CHEBI:78472"/>
    </reaction>
    <physiologicalReaction direction="left-to-right" evidence="50">
        <dbReference type="Rhea" id="RHEA:41881"/>
    </physiologicalReaction>
</comment>
<evidence type="ECO:0000256" key="64">
    <source>
        <dbReference type="ARBA" id="ARBA00049414"/>
    </source>
</evidence>
<dbReference type="GO" id="GO:0019171">
    <property type="term" value="F:(3R)-hydroxyacyl-[acyl-carrier-protein] dehydratase activity"/>
    <property type="evidence" value="ECO:0007669"/>
    <property type="project" value="UniProtKB-EC"/>
</dbReference>
<evidence type="ECO:0000313" key="74">
    <source>
        <dbReference type="Proteomes" id="UP000694412"/>
    </source>
</evidence>
<dbReference type="Pfam" id="PF00550">
    <property type="entry name" value="PP-binding"/>
    <property type="match status" value="1"/>
</dbReference>
<evidence type="ECO:0000256" key="45">
    <source>
        <dbReference type="ARBA" id="ARBA00047810"/>
    </source>
</evidence>
<dbReference type="CDD" id="cd05195">
    <property type="entry name" value="enoyl_red"/>
    <property type="match status" value="1"/>
</dbReference>
<feature type="domain" description="PKS/mFAS DH" evidence="72">
    <location>
        <begin position="844"/>
        <end position="1111"/>
    </location>
</feature>
<comment type="catalytic activity">
    <reaction evidence="42">
        <text>tetradecanoyl-[ACP] + malonyl-[ACP] + H(+) = 3-oxohexadecanoyl-[ACP] + holo-[ACP] + CO2</text>
        <dbReference type="Rhea" id="RHEA:41900"/>
        <dbReference type="Rhea" id="RHEA-COMP:9623"/>
        <dbReference type="Rhea" id="RHEA-COMP:9648"/>
        <dbReference type="Rhea" id="RHEA-COMP:9649"/>
        <dbReference type="Rhea" id="RHEA-COMP:9685"/>
        <dbReference type="ChEBI" id="CHEBI:15378"/>
        <dbReference type="ChEBI" id="CHEBI:16526"/>
        <dbReference type="ChEBI" id="CHEBI:64479"/>
        <dbReference type="ChEBI" id="CHEBI:78449"/>
        <dbReference type="ChEBI" id="CHEBI:78477"/>
        <dbReference type="ChEBI" id="CHEBI:78478"/>
    </reaction>
    <physiologicalReaction direction="left-to-right" evidence="42">
        <dbReference type="Rhea" id="RHEA:41901"/>
    </physiologicalReaction>
</comment>
<evidence type="ECO:0000256" key="3">
    <source>
        <dbReference type="ARBA" id="ARBA00012480"/>
    </source>
</evidence>
<dbReference type="PROSITE" id="PS50075">
    <property type="entry name" value="CARRIER"/>
    <property type="match status" value="1"/>
</dbReference>
<dbReference type="InterPro" id="IPR020806">
    <property type="entry name" value="PKS_PP-bd"/>
</dbReference>
<evidence type="ECO:0000256" key="17">
    <source>
        <dbReference type="ARBA" id="ARBA00022832"/>
    </source>
</evidence>
<comment type="catalytic activity">
    <reaction evidence="46">
        <text>(2E)-hexenoyl-[ACP] + NADPH + H(+) = hexanoyl-[ACP] + NADP(+)</text>
        <dbReference type="Rhea" id="RHEA:41832"/>
        <dbReference type="Rhea" id="RHEA-COMP:9631"/>
        <dbReference type="Rhea" id="RHEA-COMP:9632"/>
        <dbReference type="ChEBI" id="CHEBI:15378"/>
        <dbReference type="ChEBI" id="CHEBI:57783"/>
        <dbReference type="ChEBI" id="CHEBI:58349"/>
        <dbReference type="ChEBI" id="CHEBI:78458"/>
        <dbReference type="ChEBI" id="CHEBI:78459"/>
    </reaction>
    <physiologicalReaction direction="left-to-right" evidence="46">
        <dbReference type="Rhea" id="RHEA:41833"/>
    </physiologicalReaction>
</comment>
<evidence type="ECO:0000256" key="66">
    <source>
        <dbReference type="ARBA" id="ARBA00049449"/>
    </source>
</evidence>
<dbReference type="Gene3D" id="3.40.47.10">
    <property type="match status" value="1"/>
</dbReference>
<dbReference type="EC" id="3.1.2.14" evidence="3"/>
<comment type="catalytic activity">
    <reaction evidence="64">
        <text>3-oxohexadecanoyl-[ACP] + NADPH + H(+) = (3R)-hydroxyhexadecanoyl-[ACP] + NADP(+)</text>
        <dbReference type="Rhea" id="RHEA:41904"/>
        <dbReference type="Rhea" id="RHEA-COMP:9649"/>
        <dbReference type="Rhea" id="RHEA-COMP:9650"/>
        <dbReference type="ChEBI" id="CHEBI:15378"/>
        <dbReference type="ChEBI" id="CHEBI:57783"/>
        <dbReference type="ChEBI" id="CHEBI:58349"/>
        <dbReference type="ChEBI" id="CHEBI:78478"/>
        <dbReference type="ChEBI" id="CHEBI:78480"/>
    </reaction>
    <physiologicalReaction direction="left-to-right" evidence="64">
        <dbReference type="Rhea" id="RHEA:41905"/>
    </physiologicalReaction>
</comment>
<comment type="catalytic activity">
    <reaction evidence="55">
        <text>3-oxohexanoyl-[ACP] + NADPH + H(+) = (3R)-hydroxyhexanoyl-[ACP] + NADP(+)</text>
        <dbReference type="Rhea" id="RHEA:41824"/>
        <dbReference type="Rhea" id="RHEA-COMP:9629"/>
        <dbReference type="Rhea" id="RHEA-COMP:9630"/>
        <dbReference type="ChEBI" id="CHEBI:15378"/>
        <dbReference type="ChEBI" id="CHEBI:57783"/>
        <dbReference type="ChEBI" id="CHEBI:58349"/>
        <dbReference type="ChEBI" id="CHEBI:78456"/>
        <dbReference type="ChEBI" id="CHEBI:78457"/>
    </reaction>
    <physiologicalReaction direction="left-to-right" evidence="55">
        <dbReference type="Rhea" id="RHEA:41825"/>
    </physiologicalReaction>
</comment>
<dbReference type="EC" id="1.3.1.39" evidence="2"/>
<dbReference type="CDD" id="cd00833">
    <property type="entry name" value="PKS"/>
    <property type="match status" value="1"/>
</dbReference>
<evidence type="ECO:0000256" key="53">
    <source>
        <dbReference type="ARBA" id="ARBA00048420"/>
    </source>
</evidence>
<dbReference type="EC" id="2.3.1.85" evidence="4"/>
<dbReference type="Pfam" id="PF21149">
    <property type="entry name" value="FAS_pseudo-KR"/>
    <property type="match status" value="1"/>
</dbReference>
<dbReference type="SUPFAM" id="SSF47336">
    <property type="entry name" value="ACP-like"/>
    <property type="match status" value="1"/>
</dbReference>
<evidence type="ECO:0000259" key="70">
    <source>
        <dbReference type="PROSITE" id="PS50075"/>
    </source>
</evidence>
<dbReference type="SMART" id="SM00825">
    <property type="entry name" value="PKS_KS"/>
    <property type="match status" value="1"/>
</dbReference>
<evidence type="ECO:0000256" key="51">
    <source>
        <dbReference type="ARBA" id="ARBA00048289"/>
    </source>
</evidence>
<evidence type="ECO:0000256" key="40">
    <source>
        <dbReference type="ARBA" id="ARBA00047400"/>
    </source>
</evidence>
<dbReference type="InterPro" id="IPR016039">
    <property type="entry name" value="Thiolase-like"/>
</dbReference>
<evidence type="ECO:0000313" key="73">
    <source>
        <dbReference type="Ensembl" id="ENSCJPP00005027131.1"/>
    </source>
</evidence>
<dbReference type="FunFam" id="3.10.129.110:FF:000002">
    <property type="entry name" value="Fatty acid synthase"/>
    <property type="match status" value="1"/>
</dbReference>
<evidence type="ECO:0000256" key="10">
    <source>
        <dbReference type="ARBA" id="ARBA00018769"/>
    </source>
</evidence>
<evidence type="ECO:0000256" key="46">
    <source>
        <dbReference type="ARBA" id="ARBA00047897"/>
    </source>
</evidence>
<dbReference type="InterPro" id="IPR050091">
    <property type="entry name" value="PKS_NRPS_Biosynth_Enz"/>
</dbReference>
<keyword evidence="13" id="KW-0597">Phosphoprotein</keyword>
<keyword evidence="25" id="KW-0456">Lyase</keyword>
<evidence type="ECO:0000256" key="26">
    <source>
        <dbReference type="ARBA" id="ARBA00023268"/>
    </source>
</evidence>
<dbReference type="PROSITE" id="PS52004">
    <property type="entry name" value="KS3_2"/>
    <property type="match status" value="1"/>
</dbReference>
<dbReference type="InterPro" id="IPR014043">
    <property type="entry name" value="Acyl_transferase_dom"/>
</dbReference>
<evidence type="ECO:0000256" key="7">
    <source>
        <dbReference type="ARBA" id="ARBA00013191"/>
    </source>
</evidence>
<evidence type="ECO:0000256" key="9">
    <source>
        <dbReference type="ARBA" id="ARBA00013258"/>
    </source>
</evidence>
<comment type="catalytic activity">
    <reaction evidence="60">
        <text>(2E)-octadecenoyl-[ACP] + NADPH + H(+) = octadecanoyl-[ACP] + NADP(+)</text>
        <dbReference type="Rhea" id="RHEA:41928"/>
        <dbReference type="Rhea" id="RHEA-COMP:9655"/>
        <dbReference type="Rhea" id="RHEA-COMP:9656"/>
        <dbReference type="ChEBI" id="CHEBI:15378"/>
        <dbReference type="ChEBI" id="CHEBI:57783"/>
        <dbReference type="ChEBI" id="CHEBI:58349"/>
        <dbReference type="ChEBI" id="CHEBI:78489"/>
        <dbReference type="ChEBI" id="CHEBI:78495"/>
    </reaction>
    <physiologicalReaction direction="left-to-right" evidence="60">
        <dbReference type="Rhea" id="RHEA:41929"/>
    </physiologicalReaction>
</comment>
<evidence type="ECO:0000256" key="21">
    <source>
        <dbReference type="ARBA" id="ARBA00023002"/>
    </source>
</evidence>
<dbReference type="InterPro" id="IPR020841">
    <property type="entry name" value="PKS_Beta-ketoAc_synthase_dom"/>
</dbReference>
<evidence type="ECO:0000256" key="69">
    <source>
        <dbReference type="PROSITE-ProRule" id="PRU01363"/>
    </source>
</evidence>
<comment type="catalytic activity">
    <reaction evidence="33">
        <text>(3R)-hydroxyoctadecanoyl-[ACP] = (2E)-octadecenoyl-[ACP] + H2O</text>
        <dbReference type="Rhea" id="RHEA:41924"/>
        <dbReference type="Rhea" id="RHEA-COMP:9654"/>
        <dbReference type="Rhea" id="RHEA-COMP:9655"/>
        <dbReference type="ChEBI" id="CHEBI:15377"/>
        <dbReference type="ChEBI" id="CHEBI:78488"/>
        <dbReference type="ChEBI" id="CHEBI:78489"/>
    </reaction>
    <physiologicalReaction direction="left-to-right" evidence="33">
        <dbReference type="Rhea" id="RHEA:41925"/>
    </physiologicalReaction>
</comment>
<evidence type="ECO:0000256" key="18">
    <source>
        <dbReference type="ARBA" id="ARBA00022857"/>
    </source>
</evidence>
<dbReference type="Pfam" id="PF21089">
    <property type="entry name" value="PKS_DH_N"/>
    <property type="match status" value="1"/>
</dbReference>
<dbReference type="Gene3D" id="3.90.180.10">
    <property type="entry name" value="Medium-chain alcohol dehydrogenases, catalytic domain"/>
    <property type="match status" value="1"/>
</dbReference>
<keyword evidence="24" id="KW-0275">Fatty acid biosynthesis</keyword>
<dbReference type="Gene3D" id="3.30.70.3290">
    <property type="match status" value="1"/>
</dbReference>
<comment type="catalytic activity">
    <reaction evidence="49">
        <text>hexadecanoyl-[ACP] + malonyl-[ACP] + H(+) = 3-oxooctadecanoyl-[ACP] + holo-[ACP] + CO2</text>
        <dbReference type="Rhea" id="RHEA:41916"/>
        <dbReference type="Rhea" id="RHEA-COMP:9623"/>
        <dbReference type="Rhea" id="RHEA-COMP:9652"/>
        <dbReference type="Rhea" id="RHEA-COMP:9653"/>
        <dbReference type="Rhea" id="RHEA-COMP:9685"/>
        <dbReference type="ChEBI" id="CHEBI:15378"/>
        <dbReference type="ChEBI" id="CHEBI:16526"/>
        <dbReference type="ChEBI" id="CHEBI:64479"/>
        <dbReference type="ChEBI" id="CHEBI:78449"/>
        <dbReference type="ChEBI" id="CHEBI:78483"/>
        <dbReference type="ChEBI" id="CHEBI:78487"/>
    </reaction>
    <physiologicalReaction direction="left-to-right" evidence="49">
        <dbReference type="Rhea" id="RHEA:41917"/>
    </physiologicalReaction>
</comment>
<comment type="catalytic activity">
    <reaction evidence="45">
        <text>(2E)-hexadecenoyl-[ACP] + NADPH + H(+) = hexadecanoyl-[ACP] + NADP(+)</text>
        <dbReference type="Rhea" id="RHEA:41912"/>
        <dbReference type="Rhea" id="RHEA-COMP:9651"/>
        <dbReference type="Rhea" id="RHEA-COMP:9652"/>
        <dbReference type="ChEBI" id="CHEBI:15378"/>
        <dbReference type="ChEBI" id="CHEBI:57783"/>
        <dbReference type="ChEBI" id="CHEBI:58349"/>
        <dbReference type="ChEBI" id="CHEBI:78481"/>
        <dbReference type="ChEBI" id="CHEBI:78483"/>
    </reaction>
    <physiologicalReaction direction="left-to-right" evidence="45">
        <dbReference type="Rhea" id="RHEA:41913"/>
    </physiologicalReaction>
</comment>
<dbReference type="SUPFAM" id="SSF53335">
    <property type="entry name" value="S-adenosyl-L-methionine-dependent methyltransferases"/>
    <property type="match status" value="1"/>
</dbReference>
<gene>
    <name evidence="73" type="primary">FASN</name>
</gene>
<evidence type="ECO:0000256" key="32">
    <source>
        <dbReference type="ARBA" id="ARBA00023398"/>
    </source>
</evidence>
<evidence type="ECO:0000256" key="61">
    <source>
        <dbReference type="ARBA" id="ARBA00049109"/>
    </source>
</evidence>
<dbReference type="InterPro" id="IPR009081">
    <property type="entry name" value="PP-bd_ACP"/>
</dbReference>
<dbReference type="SUPFAM" id="SSF52151">
    <property type="entry name" value="FabD/lysophospholipase-like"/>
    <property type="match status" value="1"/>
</dbReference>
<feature type="region of interest" description="N-terminal hotdog fold" evidence="69">
    <location>
        <begin position="844"/>
        <end position="967"/>
    </location>
</feature>
<evidence type="ECO:0000256" key="42">
    <source>
        <dbReference type="ARBA" id="ARBA00047451"/>
    </source>
</evidence>
<comment type="catalytic activity">
    <reaction evidence="39">
        <text>hexanoyl-[ACP] + malonyl-[ACP] + H(+) = 3-oxooctanoyl-[ACP] + holo-[ACP] + CO2</text>
        <dbReference type="Rhea" id="RHEA:41836"/>
        <dbReference type="Rhea" id="RHEA-COMP:9623"/>
        <dbReference type="Rhea" id="RHEA-COMP:9632"/>
        <dbReference type="Rhea" id="RHEA-COMP:9633"/>
        <dbReference type="Rhea" id="RHEA-COMP:9685"/>
        <dbReference type="ChEBI" id="CHEBI:15378"/>
        <dbReference type="ChEBI" id="CHEBI:16526"/>
        <dbReference type="ChEBI" id="CHEBI:64479"/>
        <dbReference type="ChEBI" id="CHEBI:78449"/>
        <dbReference type="ChEBI" id="CHEBI:78459"/>
        <dbReference type="ChEBI" id="CHEBI:78460"/>
    </reaction>
    <physiologicalReaction direction="left-to-right" evidence="39">
        <dbReference type="Rhea" id="RHEA:41837"/>
    </physiologicalReaction>
</comment>
<evidence type="ECO:0000256" key="11">
    <source>
        <dbReference type="ARBA" id="ARBA00022450"/>
    </source>
</evidence>
<keyword evidence="26" id="KW-0511">Multifunctional enzyme</keyword>
<dbReference type="FunFam" id="3.40.366.10:FF:000005">
    <property type="entry name" value="Fatty acid synthase"/>
    <property type="match status" value="1"/>
</dbReference>
<dbReference type="InterPro" id="IPR018201">
    <property type="entry name" value="Ketoacyl_synth_AS"/>
</dbReference>
<dbReference type="Gene3D" id="3.40.50.150">
    <property type="entry name" value="Vaccinia Virus protein VP39"/>
    <property type="match status" value="1"/>
</dbReference>
<dbReference type="FunFam" id="1.10.1200.10:FF:000013">
    <property type="entry name" value="Fatty acid synthase"/>
    <property type="match status" value="1"/>
</dbReference>
<dbReference type="GO" id="GO:0031177">
    <property type="term" value="F:phosphopantetheine binding"/>
    <property type="evidence" value="ECO:0007669"/>
    <property type="project" value="InterPro"/>
</dbReference>
<comment type="catalytic activity">
    <reaction evidence="48">
        <text>acetyl-[ACP] + malonyl-[ACP] + H(+) = 3-oxobutanoyl-[ACP] + holo-[ACP] + CO2</text>
        <dbReference type="Rhea" id="RHEA:41800"/>
        <dbReference type="Rhea" id="RHEA-COMP:9621"/>
        <dbReference type="Rhea" id="RHEA-COMP:9623"/>
        <dbReference type="Rhea" id="RHEA-COMP:9625"/>
        <dbReference type="Rhea" id="RHEA-COMP:9685"/>
        <dbReference type="ChEBI" id="CHEBI:15378"/>
        <dbReference type="ChEBI" id="CHEBI:16526"/>
        <dbReference type="ChEBI" id="CHEBI:64479"/>
        <dbReference type="ChEBI" id="CHEBI:78446"/>
        <dbReference type="ChEBI" id="CHEBI:78449"/>
        <dbReference type="ChEBI" id="CHEBI:78450"/>
    </reaction>
    <physiologicalReaction direction="left-to-right" evidence="48">
        <dbReference type="Rhea" id="RHEA:41801"/>
    </physiologicalReaction>
</comment>
<dbReference type="FunFam" id="3.40.50.150:FF:000186">
    <property type="entry name" value="Fatty acid synthase"/>
    <property type="match status" value="1"/>
</dbReference>
<comment type="catalytic activity">
    <reaction evidence="43">
        <text>(2E)-butenoyl-[ACP] + NADPH + H(+) = butanoyl-[ACP] + NADP(+)</text>
        <dbReference type="Rhea" id="RHEA:41812"/>
        <dbReference type="Rhea" id="RHEA-COMP:9627"/>
        <dbReference type="Rhea" id="RHEA-COMP:9628"/>
        <dbReference type="ChEBI" id="CHEBI:15378"/>
        <dbReference type="ChEBI" id="CHEBI:57783"/>
        <dbReference type="ChEBI" id="CHEBI:58349"/>
        <dbReference type="ChEBI" id="CHEBI:78453"/>
        <dbReference type="ChEBI" id="CHEBI:78454"/>
    </reaction>
    <physiologicalReaction direction="left-to-right" evidence="43">
        <dbReference type="Rhea" id="RHEA:41813"/>
    </physiologicalReaction>
</comment>
<comment type="catalytic activity">
    <reaction evidence="56">
        <text>a 2,3-saturated acyl-[ACP] + NADP(+) = a (2E)-enoyl-[ACP] + NADPH + H(+)</text>
        <dbReference type="Rhea" id="RHEA:22564"/>
        <dbReference type="Rhea" id="RHEA-COMP:9925"/>
        <dbReference type="Rhea" id="RHEA-COMP:9926"/>
        <dbReference type="ChEBI" id="CHEBI:15378"/>
        <dbReference type="ChEBI" id="CHEBI:57783"/>
        <dbReference type="ChEBI" id="CHEBI:58349"/>
        <dbReference type="ChEBI" id="CHEBI:78784"/>
        <dbReference type="ChEBI" id="CHEBI:78785"/>
        <dbReference type="EC" id="1.3.1.39"/>
    </reaction>
    <physiologicalReaction direction="right-to-left" evidence="56">
        <dbReference type="Rhea" id="RHEA:22566"/>
    </physiologicalReaction>
</comment>
<feature type="domain" description="Carrier" evidence="70">
    <location>
        <begin position="2120"/>
        <end position="2200"/>
    </location>
</feature>
<dbReference type="InterPro" id="IPR016036">
    <property type="entry name" value="Malonyl_transacylase_ACP-bd"/>
</dbReference>
<feature type="domain" description="Ketosynthase family 3 (KS3)" evidence="71">
    <location>
        <begin position="1"/>
        <end position="406"/>
    </location>
</feature>
<comment type="pathway">
    <text evidence="1">Lipid metabolism; fatty acid biosynthesis.</text>
</comment>
<dbReference type="GO" id="GO:0004315">
    <property type="term" value="F:3-oxoacyl-[acyl-carrier-protein] synthase activity"/>
    <property type="evidence" value="ECO:0007669"/>
    <property type="project" value="UniProtKB-EC"/>
</dbReference>
<comment type="catalytic activity">
    <reaction evidence="32">
        <text>(3R)-hydroxytetradecanoyl-[ACP] = (2E)-tetradecenoyl-[ACP] + H2O</text>
        <dbReference type="Rhea" id="RHEA:41892"/>
        <dbReference type="Rhea" id="RHEA-COMP:9646"/>
        <dbReference type="Rhea" id="RHEA-COMP:9647"/>
        <dbReference type="ChEBI" id="CHEBI:15377"/>
        <dbReference type="ChEBI" id="CHEBI:78474"/>
        <dbReference type="ChEBI" id="CHEBI:78475"/>
    </reaction>
    <physiologicalReaction direction="left-to-right" evidence="32">
        <dbReference type="Rhea" id="RHEA:41893"/>
    </physiologicalReaction>
</comment>
<dbReference type="InterPro" id="IPR057326">
    <property type="entry name" value="KR_dom"/>
</dbReference>
<evidence type="ECO:0000256" key="62">
    <source>
        <dbReference type="ARBA" id="ARBA00049171"/>
    </source>
</evidence>
<dbReference type="UniPathway" id="UPA00094"/>
<evidence type="ECO:0000256" key="58">
    <source>
        <dbReference type="ARBA" id="ARBA00048704"/>
    </source>
</evidence>
<evidence type="ECO:0000256" key="2">
    <source>
        <dbReference type="ARBA" id="ARBA00012004"/>
    </source>
</evidence>
<reference evidence="73" key="1">
    <citation type="submission" date="2015-11" db="EMBL/GenBank/DDBJ databases">
        <authorList>
            <consortium name="International Coturnix japonica Genome Analysis Consortium"/>
            <person name="Warren W."/>
            <person name="Burt D.W."/>
            <person name="Antin P.B."/>
            <person name="Lanford R."/>
            <person name="Gros J."/>
            <person name="Wilson R.K."/>
        </authorList>
    </citation>
    <scope>NUCLEOTIDE SEQUENCE [LARGE SCALE GENOMIC DNA]</scope>
</reference>
<evidence type="ECO:0000256" key="35">
    <source>
        <dbReference type="ARBA" id="ARBA00023402"/>
    </source>
</evidence>
<dbReference type="SUPFAM" id="SSF55048">
    <property type="entry name" value="Probable ACP-binding domain of malonyl-CoA ACP transacylase"/>
    <property type="match status" value="1"/>
</dbReference>
<dbReference type="GO" id="GO:0016297">
    <property type="term" value="F:fatty acyl-[ACP] hydrolase activity"/>
    <property type="evidence" value="ECO:0007669"/>
    <property type="project" value="UniProtKB-EC"/>
</dbReference>
<dbReference type="Pfam" id="PF02801">
    <property type="entry name" value="Ketoacyl-synt_C"/>
    <property type="match status" value="1"/>
</dbReference>
<keyword evidence="15" id="KW-0702">S-nitrosylation</keyword>
<keyword evidence="18" id="KW-0521">NADP</keyword>
<dbReference type="InterPro" id="IPR001227">
    <property type="entry name" value="Ac_transferase_dom_sf"/>
</dbReference>
<comment type="catalytic activity">
    <reaction evidence="54">
        <text>a fatty acyl-[ACP] + malonyl-[ACP] + H(+) = a 3-oxoacyl-[ACP] + holo-[ACP] + CO2</text>
        <dbReference type="Rhea" id="RHEA:22836"/>
        <dbReference type="Rhea" id="RHEA-COMP:9623"/>
        <dbReference type="Rhea" id="RHEA-COMP:9685"/>
        <dbReference type="Rhea" id="RHEA-COMP:9916"/>
        <dbReference type="Rhea" id="RHEA-COMP:14125"/>
        <dbReference type="ChEBI" id="CHEBI:15378"/>
        <dbReference type="ChEBI" id="CHEBI:16526"/>
        <dbReference type="ChEBI" id="CHEBI:64479"/>
        <dbReference type="ChEBI" id="CHEBI:78449"/>
        <dbReference type="ChEBI" id="CHEBI:78776"/>
        <dbReference type="ChEBI" id="CHEBI:138651"/>
        <dbReference type="EC" id="2.3.1.41"/>
    </reaction>
    <physiologicalReaction direction="left-to-right" evidence="54">
        <dbReference type="Rhea" id="RHEA:22837"/>
    </physiologicalReaction>
</comment>
<evidence type="ECO:0000256" key="13">
    <source>
        <dbReference type="ARBA" id="ARBA00022553"/>
    </source>
</evidence>
<keyword evidence="16" id="KW-0378">Hydrolase</keyword>
<dbReference type="GeneTree" id="ENSGT00940000157276"/>
<dbReference type="InterPro" id="IPR013149">
    <property type="entry name" value="ADH-like_C"/>
</dbReference>
<comment type="catalytic activity">
    <reaction evidence="47">
        <text>3-oxobutanoyl-[ACP] + NADPH + H(+) = (3R)-hydroxybutanoyl-[ACP] + NADP(+)</text>
        <dbReference type="Rhea" id="RHEA:41804"/>
        <dbReference type="Rhea" id="RHEA-COMP:9625"/>
        <dbReference type="Rhea" id="RHEA-COMP:9626"/>
        <dbReference type="ChEBI" id="CHEBI:15378"/>
        <dbReference type="ChEBI" id="CHEBI:57783"/>
        <dbReference type="ChEBI" id="CHEBI:58349"/>
        <dbReference type="ChEBI" id="CHEBI:78450"/>
        <dbReference type="ChEBI" id="CHEBI:78451"/>
    </reaction>
    <physiologicalReaction direction="left-to-right" evidence="47">
        <dbReference type="Rhea" id="RHEA:41805"/>
    </physiologicalReaction>
</comment>
<evidence type="ECO:0000256" key="38">
    <source>
        <dbReference type="ARBA" id="ARBA00047300"/>
    </source>
</evidence>
<dbReference type="SMART" id="SM00822">
    <property type="entry name" value="PKS_KR"/>
    <property type="match status" value="1"/>
</dbReference>
<dbReference type="FunFam" id="3.40.50.1820:FF:000059">
    <property type="entry name" value="Fatty acid synthase"/>
    <property type="match status" value="1"/>
</dbReference>
<keyword evidence="19" id="KW-0663">Pyridoxal phosphate</keyword>
<dbReference type="Proteomes" id="UP000694412">
    <property type="component" value="Chromosome 18"/>
</dbReference>
<dbReference type="PROSITE" id="PS00606">
    <property type="entry name" value="KS3_1"/>
    <property type="match status" value="1"/>
</dbReference>
<dbReference type="InterPro" id="IPR001031">
    <property type="entry name" value="Thioesterase"/>
</dbReference>
<dbReference type="SUPFAM" id="SSF50129">
    <property type="entry name" value="GroES-like"/>
    <property type="match status" value="1"/>
</dbReference>
<keyword evidence="21" id="KW-0560">Oxidoreductase</keyword>
<evidence type="ECO:0000256" key="39">
    <source>
        <dbReference type="ARBA" id="ARBA00047394"/>
    </source>
</evidence>
<protein>
    <recommendedName>
        <fullName evidence="10">Fatty acid synthase</fullName>
        <ecNumber evidence="5">1.1.1.100</ecNumber>
        <ecNumber evidence="2">1.3.1.39</ecNumber>
        <ecNumber evidence="8">2.3.1.38</ecNumber>
        <ecNumber evidence="9">2.3.1.39</ecNumber>
        <ecNumber evidence="7">2.3.1.41</ecNumber>
        <ecNumber evidence="4">2.3.1.85</ecNumber>
        <ecNumber evidence="3">3.1.2.14</ecNumber>
        <ecNumber evidence="6">4.2.1.59</ecNumber>
    </recommendedName>
</protein>
<dbReference type="Gene3D" id="3.40.366.10">
    <property type="entry name" value="Malonyl-Coenzyme A Acyl Carrier Protein, domain 2"/>
    <property type="match status" value="1"/>
</dbReference>
<evidence type="ECO:0000256" key="36">
    <source>
        <dbReference type="ARBA" id="ARBA00023442"/>
    </source>
</evidence>
<dbReference type="InterPro" id="IPR049900">
    <property type="entry name" value="PKS_mFAS_DH"/>
</dbReference>
<reference evidence="73" key="2">
    <citation type="submission" date="2025-08" db="UniProtKB">
        <authorList>
            <consortium name="Ensembl"/>
        </authorList>
    </citation>
    <scope>IDENTIFICATION</scope>
</reference>
<dbReference type="Gene3D" id="3.10.129.110">
    <property type="entry name" value="Polyketide synthase dehydratase"/>
    <property type="match status" value="1"/>
</dbReference>
<dbReference type="SUPFAM" id="SSF53901">
    <property type="entry name" value="Thiolase-like"/>
    <property type="match status" value="1"/>
</dbReference>
<comment type="catalytic activity">
    <reaction evidence="58">
        <text>hexadecanoyl-[ACP] + H2O = hexadecanoate + holo-[ACP] + H(+)</text>
        <dbReference type="Rhea" id="RHEA:41932"/>
        <dbReference type="Rhea" id="RHEA-COMP:9652"/>
        <dbReference type="Rhea" id="RHEA-COMP:9685"/>
        <dbReference type="ChEBI" id="CHEBI:7896"/>
        <dbReference type="ChEBI" id="CHEBI:15377"/>
        <dbReference type="ChEBI" id="CHEBI:15378"/>
        <dbReference type="ChEBI" id="CHEBI:64479"/>
        <dbReference type="ChEBI" id="CHEBI:78483"/>
        <dbReference type="EC" id="3.1.2.14"/>
    </reaction>
    <physiologicalReaction direction="left-to-right" evidence="58">
        <dbReference type="Rhea" id="RHEA:41933"/>
    </physiologicalReaction>
</comment>
<dbReference type="InterPro" id="IPR029058">
    <property type="entry name" value="AB_hydrolase_fold"/>
</dbReference>
<feature type="region of interest" description="C-terminal hotdog fold" evidence="69">
    <location>
        <begin position="985"/>
        <end position="1111"/>
    </location>
</feature>
<dbReference type="SMART" id="SM00823">
    <property type="entry name" value="PKS_PP"/>
    <property type="match status" value="1"/>
</dbReference>
<dbReference type="GO" id="GO:0004316">
    <property type="term" value="F:3-oxoacyl-[acyl-carrier-protein] reductase (NADPH) activity"/>
    <property type="evidence" value="ECO:0007669"/>
    <property type="project" value="UniProtKB-EC"/>
</dbReference>
<dbReference type="FunFam" id="3.40.50.720:FF:000249">
    <property type="entry name" value="Fatty acid synthase"/>
    <property type="match status" value="1"/>
</dbReference>
<feature type="active site" description="Proton donor; for dehydratase activity" evidence="69">
    <location>
        <position position="1034"/>
    </location>
</feature>
<evidence type="ECO:0000256" key="23">
    <source>
        <dbReference type="ARBA" id="ARBA00023098"/>
    </source>
</evidence>
<dbReference type="GO" id="GO:0004313">
    <property type="term" value="F:[acyl-carrier-protein] S-acetyltransferase activity"/>
    <property type="evidence" value="ECO:0007669"/>
    <property type="project" value="UniProtKB-EC"/>
</dbReference>
<dbReference type="GO" id="GO:0004314">
    <property type="term" value="F:[acyl-carrier-protein] S-malonyltransferase activity"/>
    <property type="evidence" value="ECO:0007669"/>
    <property type="project" value="UniProtKB-EC"/>
</dbReference>
<evidence type="ECO:0000256" key="67">
    <source>
        <dbReference type="ARBA" id="ARBA00049521"/>
    </source>
</evidence>
<dbReference type="Gene3D" id="3.40.50.1820">
    <property type="entry name" value="alpha/beta hydrolase"/>
    <property type="match status" value="2"/>
</dbReference>
<evidence type="ECO:0000256" key="12">
    <source>
        <dbReference type="ARBA" id="ARBA00022516"/>
    </source>
</evidence>
<dbReference type="InterPro" id="IPR014031">
    <property type="entry name" value="Ketoacyl_synth_C"/>
</dbReference>
<evidence type="ECO:0000256" key="60">
    <source>
        <dbReference type="ARBA" id="ARBA00049019"/>
    </source>
</evidence>
<dbReference type="EC" id="2.3.1.38" evidence="8"/>
<comment type="catalytic activity">
    <reaction evidence="30">
        <text>(3R)-hydroxydecanoyl-[ACP] = (2E)-decenoyl-[ACP] + H2O</text>
        <dbReference type="Rhea" id="RHEA:41860"/>
        <dbReference type="Rhea" id="RHEA-COMP:9638"/>
        <dbReference type="Rhea" id="RHEA-COMP:9639"/>
        <dbReference type="ChEBI" id="CHEBI:15377"/>
        <dbReference type="ChEBI" id="CHEBI:78466"/>
        <dbReference type="ChEBI" id="CHEBI:78467"/>
    </reaction>
    <physiologicalReaction direction="left-to-right" evidence="30">
        <dbReference type="Rhea" id="RHEA:41861"/>
    </physiologicalReaction>
</comment>
<dbReference type="InterPro" id="IPR032821">
    <property type="entry name" value="PKS_assoc"/>
</dbReference>
<comment type="catalytic activity">
    <reaction evidence="41">
        <text>3-oxodecanoyl-[ACP] + NADPH + H(+) = (3R)-hydroxydecanoyl-[ACP] + NADP(+)</text>
        <dbReference type="Rhea" id="RHEA:41856"/>
        <dbReference type="Rhea" id="RHEA-COMP:9637"/>
        <dbReference type="Rhea" id="RHEA-COMP:9638"/>
        <dbReference type="ChEBI" id="CHEBI:15378"/>
        <dbReference type="ChEBI" id="CHEBI:57783"/>
        <dbReference type="ChEBI" id="CHEBI:58349"/>
        <dbReference type="ChEBI" id="CHEBI:78464"/>
        <dbReference type="ChEBI" id="CHEBI:78466"/>
    </reaction>
    <physiologicalReaction direction="left-to-right" evidence="41">
        <dbReference type="Rhea" id="RHEA:41857"/>
    </physiologicalReaction>
</comment>
<comment type="catalytic activity">
    <reaction evidence="57">
        <text>holo-[ACP] + acetyl-CoA = acetyl-[ACP] + CoA</text>
        <dbReference type="Rhea" id="RHEA:41788"/>
        <dbReference type="Rhea" id="RHEA-COMP:9621"/>
        <dbReference type="Rhea" id="RHEA-COMP:9685"/>
        <dbReference type="ChEBI" id="CHEBI:57287"/>
        <dbReference type="ChEBI" id="CHEBI:57288"/>
        <dbReference type="ChEBI" id="CHEBI:64479"/>
        <dbReference type="ChEBI" id="CHEBI:78446"/>
        <dbReference type="EC" id="2.3.1.38"/>
    </reaction>
    <physiologicalReaction direction="left-to-right" evidence="57">
        <dbReference type="Rhea" id="RHEA:41789"/>
    </physiologicalReaction>
</comment>
<dbReference type="Pfam" id="PF00975">
    <property type="entry name" value="Thioesterase"/>
    <property type="match status" value="1"/>
</dbReference>
<evidence type="ECO:0000256" key="31">
    <source>
        <dbReference type="ARBA" id="ARBA00023394"/>
    </source>
</evidence>
<evidence type="ECO:0000256" key="33">
    <source>
        <dbReference type="ARBA" id="ARBA00023399"/>
    </source>
</evidence>
<evidence type="ECO:0000256" key="54">
    <source>
        <dbReference type="ARBA" id="ARBA00048506"/>
    </source>
</evidence>
<dbReference type="PROSITE" id="PS52019">
    <property type="entry name" value="PKS_MFAS_DH"/>
    <property type="match status" value="1"/>
</dbReference>
<evidence type="ECO:0000256" key="29">
    <source>
        <dbReference type="ARBA" id="ARBA00023373"/>
    </source>
</evidence>
<comment type="catalytic activity">
    <reaction evidence="53">
        <text>(2E)-octenoyl-[ACP] + NADPH + H(+) = octanoyl-[ACP] + NADP(+)</text>
        <dbReference type="Rhea" id="RHEA:41848"/>
        <dbReference type="Rhea" id="RHEA-COMP:9635"/>
        <dbReference type="Rhea" id="RHEA-COMP:9636"/>
        <dbReference type="ChEBI" id="CHEBI:15378"/>
        <dbReference type="ChEBI" id="CHEBI:57783"/>
        <dbReference type="ChEBI" id="CHEBI:58349"/>
        <dbReference type="ChEBI" id="CHEBI:78462"/>
        <dbReference type="ChEBI" id="CHEBI:78463"/>
    </reaction>
    <physiologicalReaction direction="left-to-right" evidence="53">
        <dbReference type="Rhea" id="RHEA:41849"/>
    </physiologicalReaction>
</comment>
<dbReference type="InterPro" id="IPR036736">
    <property type="entry name" value="ACP-like_sf"/>
</dbReference>
<dbReference type="PANTHER" id="PTHR43775">
    <property type="entry name" value="FATTY ACID SYNTHASE"/>
    <property type="match status" value="1"/>
</dbReference>
<dbReference type="GO" id="GO:0006633">
    <property type="term" value="P:fatty acid biosynthetic process"/>
    <property type="evidence" value="ECO:0007669"/>
    <property type="project" value="UniProtKB-UniPathway"/>
</dbReference>
<evidence type="ECO:0000256" key="27">
    <source>
        <dbReference type="ARBA" id="ARBA00023332"/>
    </source>
</evidence>
<comment type="catalytic activity">
    <reaction evidence="29">
        <text>(3R)-hydroxyhexanoyl-[ACP] = (2E)-hexenoyl-[ACP] + H2O</text>
        <dbReference type="Rhea" id="RHEA:41828"/>
        <dbReference type="Rhea" id="RHEA-COMP:9630"/>
        <dbReference type="Rhea" id="RHEA-COMP:9631"/>
        <dbReference type="ChEBI" id="CHEBI:15377"/>
        <dbReference type="ChEBI" id="CHEBI:78457"/>
        <dbReference type="ChEBI" id="CHEBI:78458"/>
    </reaction>
    <physiologicalReaction direction="left-to-right" evidence="29">
        <dbReference type="Rhea" id="RHEA:41829"/>
    </physiologicalReaction>
</comment>
<feature type="active site" description="Proton acceptor; for dehydratase activity" evidence="69">
    <location>
        <position position="878"/>
    </location>
</feature>
<comment type="catalytic activity">
    <reaction evidence="40">
        <text>a (3R)-hydroxyacyl-[ACP] + NADP(+) = a 3-oxoacyl-[ACP] + NADPH + H(+)</text>
        <dbReference type="Rhea" id="RHEA:17397"/>
        <dbReference type="Rhea" id="RHEA-COMP:9916"/>
        <dbReference type="Rhea" id="RHEA-COMP:9945"/>
        <dbReference type="ChEBI" id="CHEBI:15378"/>
        <dbReference type="ChEBI" id="CHEBI:57783"/>
        <dbReference type="ChEBI" id="CHEBI:58349"/>
        <dbReference type="ChEBI" id="CHEBI:78776"/>
        <dbReference type="ChEBI" id="CHEBI:78827"/>
        <dbReference type="EC" id="1.1.1.100"/>
    </reaction>
    <physiologicalReaction direction="right-to-left" evidence="40">
        <dbReference type="Rhea" id="RHEA:17399"/>
    </physiologicalReaction>
</comment>
<dbReference type="InterPro" id="IPR006162">
    <property type="entry name" value="Ppantetheine_attach_site"/>
</dbReference>
<comment type="catalytic activity">
    <reaction evidence="63">
        <text>3-oxododecanoyl-[ACP] + NADPH + H(+) = (3R)-hydroxydodecanoyl-[ACP] + NADP(+)</text>
        <dbReference type="Rhea" id="RHEA:41872"/>
        <dbReference type="Rhea" id="RHEA-COMP:9641"/>
        <dbReference type="Rhea" id="RHEA-COMP:9642"/>
        <dbReference type="ChEBI" id="CHEBI:15378"/>
        <dbReference type="ChEBI" id="CHEBI:57783"/>
        <dbReference type="ChEBI" id="CHEBI:58349"/>
        <dbReference type="ChEBI" id="CHEBI:78469"/>
        <dbReference type="ChEBI" id="CHEBI:78470"/>
    </reaction>
    <physiologicalReaction direction="left-to-right" evidence="63">
        <dbReference type="Rhea" id="RHEA:41873"/>
    </physiologicalReaction>
</comment>
<comment type="catalytic activity">
    <reaction evidence="44">
        <text>dodecanoyl-[ACP] + malonyl-[ACP] + H(+) = 3-oxotetradecanoyl-[ACP] + holo-[ACP] + CO2</text>
        <dbReference type="Rhea" id="RHEA:41884"/>
        <dbReference type="Rhea" id="RHEA-COMP:9623"/>
        <dbReference type="Rhea" id="RHEA-COMP:9644"/>
        <dbReference type="Rhea" id="RHEA-COMP:9645"/>
        <dbReference type="Rhea" id="RHEA-COMP:9685"/>
        <dbReference type="ChEBI" id="CHEBI:15378"/>
        <dbReference type="ChEBI" id="CHEBI:16526"/>
        <dbReference type="ChEBI" id="CHEBI:64479"/>
        <dbReference type="ChEBI" id="CHEBI:65264"/>
        <dbReference type="ChEBI" id="CHEBI:78449"/>
        <dbReference type="ChEBI" id="CHEBI:78473"/>
    </reaction>
    <physiologicalReaction direction="left-to-right" evidence="44">
        <dbReference type="Rhea" id="RHEA:41885"/>
    </physiologicalReaction>
</comment>
<comment type="catalytic activity">
    <reaction evidence="35">
        <text>(3R)-hydroxybutanoyl-[ACP] = (2E)-butenoyl-[ACP] + H2O</text>
        <dbReference type="Rhea" id="RHEA:41808"/>
        <dbReference type="Rhea" id="RHEA-COMP:9626"/>
        <dbReference type="Rhea" id="RHEA-COMP:9627"/>
        <dbReference type="ChEBI" id="CHEBI:15377"/>
        <dbReference type="ChEBI" id="CHEBI:78451"/>
        <dbReference type="ChEBI" id="CHEBI:78453"/>
    </reaction>
    <physiologicalReaction direction="left-to-right" evidence="35">
        <dbReference type="Rhea" id="RHEA:41809"/>
    </physiologicalReaction>
</comment>
<dbReference type="SMART" id="SM00826">
    <property type="entry name" value="PKS_DH"/>
    <property type="match status" value="1"/>
</dbReference>
<evidence type="ECO:0000256" key="25">
    <source>
        <dbReference type="ARBA" id="ARBA00023239"/>
    </source>
</evidence>
<dbReference type="Gene3D" id="3.40.50.720">
    <property type="entry name" value="NAD(P)-binding Rossmann-like Domain"/>
    <property type="match status" value="1"/>
</dbReference>
<dbReference type="SMART" id="SM00827">
    <property type="entry name" value="PKS_AT"/>
    <property type="match status" value="1"/>
</dbReference>
<dbReference type="InterPro" id="IPR011032">
    <property type="entry name" value="GroES-like_sf"/>
</dbReference>
<dbReference type="EC" id="1.1.1.100" evidence="5"/>
<evidence type="ECO:0000256" key="37">
    <source>
        <dbReference type="ARBA" id="ARBA00044883"/>
    </source>
</evidence>
<dbReference type="InterPro" id="IPR049552">
    <property type="entry name" value="PKS_DH_N"/>
</dbReference>
<dbReference type="InterPro" id="IPR036291">
    <property type="entry name" value="NAD(P)-bd_dom_sf"/>
</dbReference>
<comment type="catalytic activity">
    <reaction evidence="52">
        <text>holo-[ACP] + malonyl-CoA = malonyl-[ACP] + CoA</text>
        <dbReference type="Rhea" id="RHEA:41792"/>
        <dbReference type="Rhea" id="RHEA-COMP:9623"/>
        <dbReference type="Rhea" id="RHEA-COMP:9685"/>
        <dbReference type="ChEBI" id="CHEBI:57287"/>
        <dbReference type="ChEBI" id="CHEBI:57384"/>
        <dbReference type="ChEBI" id="CHEBI:64479"/>
        <dbReference type="ChEBI" id="CHEBI:78449"/>
        <dbReference type="EC" id="2.3.1.39"/>
    </reaction>
    <physiologicalReaction direction="left-to-right" evidence="52">
        <dbReference type="Rhea" id="RHEA:41793"/>
    </physiologicalReaction>
</comment>
<sequence>MEDVVIAGIAGKLPESENLQEFWENLLNGVDMVTEDDRRWKPGIYGLPKRNGKLKDITKFDASFFGVHPKQAHTMDPQLRLLLEVSYEAILDGGINPVTLRGTDTGVWVGASGSEAAEALSQDPEELLGYSMTGCQRAMLANRISYFYDFTGPSLTIDTACSSSLMALENAYKAIRHGQCSAALVGGVNILLKPNTSVQFMKLGMLSPDGACKAFDVSGNGYCRSEAVVVVLLTKKSMAKRIYATIVNAGSNTDGFKEQGVTFPSGEMQQQLVGSLYRECGIKPGDVEYVEAHGTGTKVGDPQEVNGIVNVFCKCEREPLLIGSTKSNMGHPEPASGLAALAKVILSLEHGLWAPNLHFNDPNPDIPALRDGSLKVVCEPTPVKGGLVSINSFGFGGSNAHVILRPNEKKCQPQGTCNLPRLVQVCGRTQEAVEILLEESRKHEGCSPFLSLLSDISAIPVSSMPYRGYTIVGTESDITEIQQVQASGRPLWYICSGMGTQWKGMGLSLMKLDLFRQSILRSDEALKSTGLKVSDLLLRADENTFDDTVHAFVGLAAIQIAQIDVLKAAGLQPDGILGHSVGELACGYADNSLSHEEAILAAYWRGRCVKEAKLPPGGMAAVGLTWEECKQRCPPNVVPACHNSEDTVTVSGPLDSVSEFVAKLKKDGVFAKEVRSAGVAFHSYYMASIAPALLSALRKVIPRPKPRSARWISTSIPESQWQSDLAKNSSAEYHVNNLVNPVLFHEGLKHIPENAVVVEIAPHALLQAILRRTLKPTCTILPLMKKDHKNNLEFFLTQTGKIHLTGINVLGNNLFPRVEYPVPVGTPLISPCIKWDHSQDWDVPKAEDFPSGSKGSASASVYNIDVSPESPDHYLVGHCIDGRVLYPATGYLVLAWRTLARSLGMVMEQTAVMFEDVTIHQATILPKKGSTQLEVRLMPASHSFEVSGNGNLAVSGKISLLESDALKNFHNQLADFLSQVNVTEKSGLLMEDVYQELHLRGYNYGPTFQGVLECNSEGSAGKILWNGNWVTFLDTLLHLIVLAETGRSLRLPTRIRSVYIDPVLHQEQVYQYQDNVEAFDVVVDRCLDSLKAGGVQINGLHASVAPRRQQERIPPTLEKFSFVPYMESDCLSSSTQLHAYLEHCKGLIKKLQAKMALHGVKLVIHGLETKGAAVGSPTTQKGLQHILTEICRLELNGNLHSELEQIVTQEKMHLQDDPLLNGLLDSSELKTCLDVAKENTNSHRMKIVEALAGSGRLFSRVQSILNTQPLLQLDYIATDCTPETLSANETELHDAGISISQWDPSSLPSGNLTNADLAVCNCSTSVLGNTAEIISNLAAAVKEGGFVLLHTLLKEETLGEIVSFLTSPDLQQKQSFLSQAQWEELFSKASLNLVAMKRSFFGSVIFLCRRQSPAKTPIFLPVDDTHYKWVDSLKEILADSSEQPVWLTATNCGNSGILGMVNCLRLESEGHRIRCVFVSNLNPSSTVPSTGLSSLEMQKIIQRDLVMNVYRDGKWGSFRHLPLQQAQSQELTEYAYVNVLTRGDLSSLRWIVSPLRHFQTTNPNIQLCKVYYASLNFRDIMLATGKLSPDAIPGNWTLQQCMLGMEFSGRDLSGRRVMGLLPAKGLATVVDCDKRFLWEVPENWTLEEAASVPVVYATAYYALVVRGGMKKGESVLIHSGSGGVGQAAIAIALSMGCRVFATVGSAEKREYLQARFPQLDANSFASSRNTTFEQHILRATNGKGVNLVLNSLAEEKLQASLRCLSQHGRFLEIGKFDLSNNSQLGMALFLKNVAFHGILLDSIFEEGNQEWEVVSKLLTKGIKDGVVKPLKTTVFNKEEVEAAFRFMAQGKHIGKVMIKIQDEEKQYPLRSEPVKLSAISRTSCPPTKSYIITGGLGGFGLELAQWLIERGAQKLVLTSRSGIRTGYQAKCVREWKALGIQVLVSTCDVGTLEGTQLLIEEALKLGPVGGIFNLAVVLKDAMIENQTPELFWEVNKPKYSGTLHLDWVTRKKCPDLDYFVVFSSVSCGRGNAGQSNYGFANSAMERICEQRHHDGLPGLAVQWGAIGDVGILKAMANKEVVIGGTVLQQISSCLEVLDMFLNQPHPVMSSFVLAEKVSVKSEGGSQRDLVEAVAHILGVRDVSSLNAESSLADLGLDSLMGVEVRQTLERDYDIVMTMREIRLLTINKLRELSSKSGAAEELKPSQVLKTGPGEPPKLDLNNLLVNPEGPTITRLNEVQSTERPLFLVHPIEGSIAVFYTLASKLHMPCYGLQCTKAAPLDSIQSLASYYIDCMKQIQPEGPYRIAGYSFGACVAFEMCSQLQAQQNASHALNSLFLFDGSHSFVAAYTQSYRAKLTQGNEAALETEALCAFVQQFTGIEYNKLLEVLLPLKDLEARVNAAADLITQIHKNINREALSFAAASFYHKLKAADKYIPESKYHGNVTLMRAKTHNEYEEGLGGDYRLSEVCDGKVSVHVIEGDHRTLLEGDGVESIIGIIHGSLAEPRVSVREG</sequence>
<keyword evidence="17" id="KW-0276">Fatty acid metabolism</keyword>
<dbReference type="Pfam" id="PF00698">
    <property type="entry name" value="Acyl_transf_1"/>
    <property type="match status" value="1"/>
</dbReference>
<dbReference type="InterPro" id="IPR013968">
    <property type="entry name" value="PKS_KR"/>
</dbReference>
<evidence type="ECO:0000256" key="59">
    <source>
        <dbReference type="ARBA" id="ARBA00048935"/>
    </source>
</evidence>
<dbReference type="GO" id="GO:0004312">
    <property type="term" value="F:fatty acid synthase activity"/>
    <property type="evidence" value="ECO:0007669"/>
    <property type="project" value="UniProtKB-EC"/>
</dbReference>
<dbReference type="CTD" id="2194"/>
<comment type="catalytic activity">
    <reaction evidence="59">
        <text>3-oxotetradecanoyl-[ACP] + NADPH + H(+) = (3R)-hydroxytetradecanoyl-[ACP] + NADP(+)</text>
        <dbReference type="Rhea" id="RHEA:41888"/>
        <dbReference type="Rhea" id="RHEA-COMP:9645"/>
        <dbReference type="Rhea" id="RHEA-COMP:9646"/>
        <dbReference type="ChEBI" id="CHEBI:15378"/>
        <dbReference type="ChEBI" id="CHEBI:57783"/>
        <dbReference type="ChEBI" id="CHEBI:58349"/>
        <dbReference type="ChEBI" id="CHEBI:78473"/>
        <dbReference type="ChEBI" id="CHEBI:78474"/>
    </reaction>
    <physiologicalReaction direction="left-to-right" evidence="59">
        <dbReference type="Rhea" id="RHEA:41889"/>
    </physiologicalReaction>
</comment>
<evidence type="ECO:0000256" key="48">
    <source>
        <dbReference type="ARBA" id="ARBA00047961"/>
    </source>
</evidence>
<comment type="catalytic activity">
    <reaction evidence="65">
        <text>3-oxooctanoyl-[ACP] + NADPH + H(+) = (3R)-hydroxyoctanoyl-[ACP] + NADP(+)</text>
        <dbReference type="Rhea" id="RHEA:41840"/>
        <dbReference type="Rhea" id="RHEA-COMP:9633"/>
        <dbReference type="Rhea" id="RHEA-COMP:9634"/>
        <dbReference type="ChEBI" id="CHEBI:15378"/>
        <dbReference type="ChEBI" id="CHEBI:57783"/>
        <dbReference type="ChEBI" id="CHEBI:58349"/>
        <dbReference type="ChEBI" id="CHEBI:78460"/>
        <dbReference type="ChEBI" id="CHEBI:78461"/>
    </reaction>
    <physiologicalReaction direction="left-to-right" evidence="65">
        <dbReference type="Rhea" id="RHEA:41841"/>
    </physiologicalReaction>
</comment>
<evidence type="ECO:0000256" key="24">
    <source>
        <dbReference type="ARBA" id="ARBA00023160"/>
    </source>
</evidence>
<evidence type="ECO:0000256" key="6">
    <source>
        <dbReference type="ARBA" id="ARBA00013167"/>
    </source>
</evidence>
<evidence type="ECO:0000256" key="19">
    <source>
        <dbReference type="ARBA" id="ARBA00022898"/>
    </source>
</evidence>
<dbReference type="InterPro" id="IPR029063">
    <property type="entry name" value="SAM-dependent_MTases_sf"/>
</dbReference>
<keyword evidence="12" id="KW-0444">Lipid biosynthesis</keyword>
<comment type="function">
    <text evidence="36">Fatty acid synthetase is a multifunctional enzyme that catalyzes the de novo biosynthesis of long-chain saturated fatty acids starting from acetyl-CoA and malonyl-CoA in the presence of NADPH. This multifunctional protein contains 7 catalytic activities and a site for the binding of the prosthetic group 4'-phosphopantetheine of the acyl carrier protein ([ACP]) domain.</text>
</comment>
<dbReference type="SUPFAM" id="SSF53474">
    <property type="entry name" value="alpha/beta-Hydrolases"/>
    <property type="match status" value="1"/>
</dbReference>
<keyword evidence="23" id="KW-0443">Lipid metabolism</keyword>
<dbReference type="Pfam" id="PF00107">
    <property type="entry name" value="ADH_zinc_N"/>
    <property type="match status" value="1"/>
</dbReference>
<evidence type="ECO:0000256" key="28">
    <source>
        <dbReference type="ARBA" id="ARBA00023351"/>
    </source>
</evidence>
<reference evidence="73" key="3">
    <citation type="submission" date="2025-09" db="UniProtKB">
        <authorList>
            <consortium name="Ensembl"/>
        </authorList>
    </citation>
    <scope>IDENTIFICATION</scope>
</reference>
<comment type="catalytic activity">
    <reaction evidence="66">
        <text>butanoyl-[ACP] + malonyl-[ACP] + H(+) = 3-oxohexanoyl-[ACP] + holo-[ACP] + CO2</text>
        <dbReference type="Rhea" id="RHEA:41820"/>
        <dbReference type="Rhea" id="RHEA-COMP:9623"/>
        <dbReference type="Rhea" id="RHEA-COMP:9628"/>
        <dbReference type="Rhea" id="RHEA-COMP:9629"/>
        <dbReference type="Rhea" id="RHEA-COMP:9685"/>
        <dbReference type="ChEBI" id="CHEBI:15378"/>
        <dbReference type="ChEBI" id="CHEBI:16526"/>
        <dbReference type="ChEBI" id="CHEBI:64479"/>
        <dbReference type="ChEBI" id="CHEBI:78449"/>
        <dbReference type="ChEBI" id="CHEBI:78454"/>
        <dbReference type="ChEBI" id="CHEBI:78456"/>
    </reaction>
    <physiologicalReaction direction="left-to-right" evidence="66">
        <dbReference type="Rhea" id="RHEA:41821"/>
    </physiologicalReaction>
</comment>
<dbReference type="SMART" id="SM00829">
    <property type="entry name" value="PKS_ER"/>
    <property type="match status" value="1"/>
</dbReference>
<evidence type="ECO:0000259" key="72">
    <source>
        <dbReference type="PROSITE" id="PS52019"/>
    </source>
</evidence>
<dbReference type="RefSeq" id="XP_015735133.1">
    <property type="nucleotide sequence ID" value="XM_015879647.2"/>
</dbReference>
<dbReference type="PANTHER" id="PTHR43775:SF7">
    <property type="entry name" value="FATTY ACID SYNTHASE"/>
    <property type="match status" value="1"/>
</dbReference>
<evidence type="ECO:0000259" key="71">
    <source>
        <dbReference type="PROSITE" id="PS52004"/>
    </source>
</evidence>
<evidence type="ECO:0000256" key="4">
    <source>
        <dbReference type="ARBA" id="ARBA00012873"/>
    </source>
</evidence>
<proteinExistence type="predicted"/>
<evidence type="ECO:0000256" key="20">
    <source>
        <dbReference type="ARBA" id="ARBA00022990"/>
    </source>
</evidence>
<dbReference type="InterPro" id="IPR020807">
    <property type="entry name" value="PKS_DH"/>
</dbReference>
<comment type="catalytic activity">
    <reaction evidence="38">
        <text>3-oxooctadecanoyl-[ACP] + NADPH + H(+) = (3R)-hydroxyoctadecanoyl-[ACP] + NADP(+)</text>
        <dbReference type="Rhea" id="RHEA:41920"/>
        <dbReference type="Rhea" id="RHEA-COMP:9653"/>
        <dbReference type="Rhea" id="RHEA-COMP:9654"/>
        <dbReference type="ChEBI" id="CHEBI:15378"/>
        <dbReference type="ChEBI" id="CHEBI:57783"/>
        <dbReference type="ChEBI" id="CHEBI:58349"/>
        <dbReference type="ChEBI" id="CHEBI:78487"/>
        <dbReference type="ChEBI" id="CHEBI:78488"/>
    </reaction>
    <physiologicalReaction direction="left-to-right" evidence="38">
        <dbReference type="Rhea" id="RHEA:41921"/>
    </physiologicalReaction>
</comment>
<evidence type="ECO:0000256" key="34">
    <source>
        <dbReference type="ARBA" id="ARBA00023401"/>
    </source>
</evidence>
<dbReference type="EC" id="2.3.1.41" evidence="7"/>
<dbReference type="OrthoDB" id="329835at2759"/>
<comment type="catalytic activity">
    <reaction evidence="51">
        <text>tetradecanoyl-[ACP] + H2O = tetradecanoate + holo-[ACP] + H(+)</text>
        <dbReference type="Rhea" id="RHEA:30123"/>
        <dbReference type="Rhea" id="RHEA-COMP:9648"/>
        <dbReference type="Rhea" id="RHEA-COMP:9685"/>
        <dbReference type="ChEBI" id="CHEBI:15377"/>
        <dbReference type="ChEBI" id="CHEBI:15378"/>
        <dbReference type="ChEBI" id="CHEBI:30807"/>
        <dbReference type="ChEBI" id="CHEBI:64479"/>
        <dbReference type="ChEBI" id="CHEBI:78477"/>
        <dbReference type="EC" id="3.1.2.14"/>
    </reaction>
    <physiologicalReaction direction="left-to-right" evidence="51">
        <dbReference type="Rhea" id="RHEA:30124"/>
    </physiologicalReaction>
</comment>
<dbReference type="FunFam" id="3.40.47.10:FF:000033">
    <property type="entry name" value="Fatty acid synthase"/>
    <property type="match status" value="1"/>
</dbReference>
<comment type="catalytic activity">
    <reaction evidence="68">
        <text>octanoyl-[ACP] + malonyl-[ACP] + H(+) = 3-oxodecanoyl-[ACP] + holo-[ACP] + CO2</text>
        <dbReference type="Rhea" id="RHEA:41852"/>
        <dbReference type="Rhea" id="RHEA-COMP:9623"/>
        <dbReference type="Rhea" id="RHEA-COMP:9636"/>
        <dbReference type="Rhea" id="RHEA-COMP:9637"/>
        <dbReference type="Rhea" id="RHEA-COMP:9685"/>
        <dbReference type="ChEBI" id="CHEBI:15378"/>
        <dbReference type="ChEBI" id="CHEBI:16526"/>
        <dbReference type="ChEBI" id="CHEBI:64479"/>
        <dbReference type="ChEBI" id="CHEBI:78449"/>
        <dbReference type="ChEBI" id="CHEBI:78463"/>
        <dbReference type="ChEBI" id="CHEBI:78464"/>
    </reaction>
    <physiologicalReaction direction="left-to-right" evidence="68">
        <dbReference type="Rhea" id="RHEA:41853"/>
    </physiologicalReaction>
</comment>
<keyword evidence="22" id="KW-0520">NAD</keyword>
<dbReference type="InterPro" id="IPR042104">
    <property type="entry name" value="PKS_dehydratase_sf"/>
</dbReference>
<evidence type="ECO:0000256" key="50">
    <source>
        <dbReference type="ARBA" id="ARBA00048281"/>
    </source>
</evidence>
<keyword evidence="20" id="KW-0007">Acetylation</keyword>
<organism evidence="73 74">
    <name type="scientific">Coturnix japonica</name>
    <name type="common">Japanese quail</name>
    <name type="synonym">Coturnix coturnix japonica</name>
    <dbReference type="NCBI Taxonomy" id="93934"/>
    <lineage>
        <taxon>Eukaryota</taxon>
        <taxon>Metazoa</taxon>
        <taxon>Chordata</taxon>
        <taxon>Craniata</taxon>
        <taxon>Vertebrata</taxon>
        <taxon>Euteleostomi</taxon>
        <taxon>Archelosauria</taxon>
        <taxon>Archosauria</taxon>
        <taxon>Dinosauria</taxon>
        <taxon>Saurischia</taxon>
        <taxon>Theropoda</taxon>
        <taxon>Coelurosauria</taxon>
        <taxon>Aves</taxon>
        <taxon>Neognathae</taxon>
        <taxon>Galloanserae</taxon>
        <taxon>Galliformes</taxon>
        <taxon>Phasianidae</taxon>
        <taxon>Perdicinae</taxon>
        <taxon>Coturnix</taxon>
    </lineage>
</organism>
<keyword evidence="74" id="KW-1185">Reference proteome</keyword>
<evidence type="ECO:0000256" key="8">
    <source>
        <dbReference type="ARBA" id="ARBA00013256"/>
    </source>
</evidence>
<dbReference type="GO" id="GO:0005737">
    <property type="term" value="C:cytoplasm"/>
    <property type="evidence" value="ECO:0007669"/>
    <property type="project" value="TreeGrafter"/>
</dbReference>
<dbReference type="FunFam" id="3.90.180.10:FF:000015">
    <property type="entry name" value="Fatty acid synthase"/>
    <property type="match status" value="1"/>
</dbReference>
<dbReference type="EC" id="2.3.1.39" evidence="9"/>
<dbReference type="SUPFAM" id="SSF51735">
    <property type="entry name" value="NAD(P)-binding Rossmann-fold domains"/>
    <property type="match status" value="2"/>
</dbReference>
<evidence type="ECO:0000256" key="55">
    <source>
        <dbReference type="ARBA" id="ARBA00048571"/>
    </source>
</evidence>
<evidence type="ECO:0000256" key="5">
    <source>
        <dbReference type="ARBA" id="ARBA00012948"/>
    </source>
</evidence>
<dbReference type="FunFam" id="3.40.50.720:FF:000209">
    <property type="entry name" value="Polyketide synthase Pks12"/>
    <property type="match status" value="1"/>
</dbReference>
<evidence type="ECO:0000256" key="47">
    <source>
        <dbReference type="ARBA" id="ARBA00047953"/>
    </source>
</evidence>
<evidence type="ECO:0000256" key="16">
    <source>
        <dbReference type="ARBA" id="ARBA00022801"/>
    </source>
</evidence>
<dbReference type="GO" id="GO:0141148">
    <property type="term" value="F:enoyl-[acyl-carrier-protein] reductase (NADPH) activity"/>
    <property type="evidence" value="ECO:0007669"/>
    <property type="project" value="UniProtKB-EC"/>
</dbReference>
<dbReference type="CDD" id="cd08954">
    <property type="entry name" value="KR_1_FAS_SDR_x"/>
    <property type="match status" value="2"/>
</dbReference>